<dbReference type="AlphaFoldDB" id="A0A9Q0KT82"/>
<dbReference type="EMBL" id="JAMYWD010000003">
    <property type="protein sequence ID" value="KAJ4976398.1"/>
    <property type="molecule type" value="Genomic_DNA"/>
</dbReference>
<organism evidence="1 2">
    <name type="scientific">Protea cynaroides</name>
    <dbReference type="NCBI Taxonomy" id="273540"/>
    <lineage>
        <taxon>Eukaryota</taxon>
        <taxon>Viridiplantae</taxon>
        <taxon>Streptophyta</taxon>
        <taxon>Embryophyta</taxon>
        <taxon>Tracheophyta</taxon>
        <taxon>Spermatophyta</taxon>
        <taxon>Magnoliopsida</taxon>
        <taxon>Proteales</taxon>
        <taxon>Proteaceae</taxon>
        <taxon>Protea</taxon>
    </lineage>
</organism>
<reference evidence="1" key="1">
    <citation type="journal article" date="2023" name="Plant J.">
        <title>The genome of the king protea, Protea cynaroides.</title>
        <authorList>
            <person name="Chang J."/>
            <person name="Duong T.A."/>
            <person name="Schoeman C."/>
            <person name="Ma X."/>
            <person name="Roodt D."/>
            <person name="Barker N."/>
            <person name="Li Z."/>
            <person name="Van de Peer Y."/>
            <person name="Mizrachi E."/>
        </authorList>
    </citation>
    <scope>NUCLEOTIDE SEQUENCE</scope>
    <source>
        <tissue evidence="1">Young leaves</tissue>
    </source>
</reference>
<dbReference type="Proteomes" id="UP001141806">
    <property type="component" value="Unassembled WGS sequence"/>
</dbReference>
<gene>
    <name evidence="1" type="ORF">NE237_001504</name>
</gene>
<accession>A0A9Q0KT82</accession>
<comment type="caution">
    <text evidence="1">The sequence shown here is derived from an EMBL/GenBank/DDBJ whole genome shotgun (WGS) entry which is preliminary data.</text>
</comment>
<keyword evidence="2" id="KW-1185">Reference proteome</keyword>
<evidence type="ECO:0000313" key="2">
    <source>
        <dbReference type="Proteomes" id="UP001141806"/>
    </source>
</evidence>
<protein>
    <submittedName>
        <fullName evidence="1">Uncharacterized protein</fullName>
    </submittedName>
</protein>
<name>A0A9Q0KT82_9MAGN</name>
<evidence type="ECO:0000313" key="1">
    <source>
        <dbReference type="EMBL" id="KAJ4976398.1"/>
    </source>
</evidence>
<sequence>MATEDAIYLACSILMMNEEEERGFTEKTHFRSNFVKLRLHC</sequence>
<proteinExistence type="predicted"/>